<keyword evidence="1" id="KW-0472">Membrane</keyword>
<dbReference type="Pfam" id="PF04892">
    <property type="entry name" value="VanZ"/>
    <property type="match status" value="1"/>
</dbReference>
<keyword evidence="4" id="KW-1185">Reference proteome</keyword>
<protein>
    <recommendedName>
        <fullName evidence="2">VanZ-like domain-containing protein</fullName>
    </recommendedName>
</protein>
<keyword evidence="1" id="KW-1133">Transmembrane helix</keyword>
<feature type="transmembrane region" description="Helical" evidence="1">
    <location>
        <begin position="89"/>
        <end position="110"/>
    </location>
</feature>
<evidence type="ECO:0000313" key="3">
    <source>
        <dbReference type="EMBL" id="GIM72293.1"/>
    </source>
</evidence>
<evidence type="ECO:0000256" key="1">
    <source>
        <dbReference type="SAM" id="Phobius"/>
    </source>
</evidence>
<feature type="domain" description="VanZ-like" evidence="2">
    <location>
        <begin position="48"/>
        <end position="137"/>
    </location>
</feature>
<dbReference type="EMBL" id="BOQP01000012">
    <property type="protein sequence ID" value="GIM72293.1"/>
    <property type="molecule type" value="Genomic_DNA"/>
</dbReference>
<dbReference type="PANTHER" id="PTHR36834:SF1">
    <property type="entry name" value="INTEGRAL MEMBRANE PROTEIN"/>
    <property type="match status" value="1"/>
</dbReference>
<reference evidence="3" key="1">
    <citation type="submission" date="2021-03" db="EMBL/GenBank/DDBJ databases">
        <title>Whole genome shotgun sequence of Actinoplanes consettensis NBRC 14913.</title>
        <authorList>
            <person name="Komaki H."/>
            <person name="Tamura T."/>
        </authorList>
    </citation>
    <scope>NUCLEOTIDE SEQUENCE</scope>
    <source>
        <strain evidence="3">NBRC 14913</strain>
    </source>
</reference>
<dbReference type="InterPro" id="IPR053150">
    <property type="entry name" value="Teicoplanin_resist-assoc"/>
</dbReference>
<dbReference type="Proteomes" id="UP000680865">
    <property type="component" value="Unassembled WGS sequence"/>
</dbReference>
<evidence type="ECO:0000313" key="4">
    <source>
        <dbReference type="Proteomes" id="UP000680865"/>
    </source>
</evidence>
<feature type="transmembrane region" description="Helical" evidence="1">
    <location>
        <begin position="122"/>
        <end position="140"/>
    </location>
</feature>
<organism evidence="3 4">
    <name type="scientific">Winogradskya consettensis</name>
    <dbReference type="NCBI Taxonomy" id="113560"/>
    <lineage>
        <taxon>Bacteria</taxon>
        <taxon>Bacillati</taxon>
        <taxon>Actinomycetota</taxon>
        <taxon>Actinomycetes</taxon>
        <taxon>Micromonosporales</taxon>
        <taxon>Micromonosporaceae</taxon>
        <taxon>Winogradskya</taxon>
    </lineage>
</organism>
<gene>
    <name evidence="3" type="ORF">Aco04nite_29580</name>
</gene>
<comment type="caution">
    <text evidence="3">The sequence shown here is derived from an EMBL/GenBank/DDBJ whole genome shotgun (WGS) entry which is preliminary data.</text>
</comment>
<dbReference type="PANTHER" id="PTHR36834">
    <property type="entry name" value="MEMBRANE PROTEIN-RELATED"/>
    <property type="match status" value="1"/>
</dbReference>
<feature type="transmembrane region" description="Helical" evidence="1">
    <location>
        <begin position="61"/>
        <end position="82"/>
    </location>
</feature>
<proteinExistence type="predicted"/>
<keyword evidence="1" id="KW-0812">Transmembrane</keyword>
<name>A0A919SJV4_9ACTN</name>
<sequence>MVVAVLLLPPLGLLAYRSRGRPALAEAGIVAGSLPWALMLFTRQDAPRDVELVPLQDLSSWIPAQVVGNLLVLAAFGFFLPVRFAWAASLGRICVLALVTSTLIEVLQWVSAIGRVSSVDDVIVNTVGAVAAAALSRRWWAGRAPAVTPKMVFPDGRDQLNGR</sequence>
<accession>A0A919SJV4</accession>
<dbReference type="InterPro" id="IPR006976">
    <property type="entry name" value="VanZ-like"/>
</dbReference>
<dbReference type="AlphaFoldDB" id="A0A919SJV4"/>
<evidence type="ECO:0000259" key="2">
    <source>
        <dbReference type="Pfam" id="PF04892"/>
    </source>
</evidence>